<keyword evidence="3" id="KW-0446">Lipid-binding</keyword>
<evidence type="ECO:0000313" key="5">
    <source>
        <dbReference type="EMBL" id="PRX63806.1"/>
    </source>
</evidence>
<comment type="subcellular location">
    <subcellularLocation>
        <location evidence="1">Golgi apparatus membrane</location>
        <topology evidence="1">Peripheral membrane protein</topology>
        <orientation evidence="1">Cytoplasmic side</orientation>
    </subcellularLocation>
</comment>
<dbReference type="GO" id="GO:0012505">
    <property type="term" value="C:endomembrane system"/>
    <property type="evidence" value="ECO:0007669"/>
    <property type="project" value="UniProtKB-ARBA"/>
</dbReference>
<keyword evidence="4" id="KW-0472">Membrane</keyword>
<evidence type="ECO:0000256" key="2">
    <source>
        <dbReference type="ARBA" id="ARBA00023034"/>
    </source>
</evidence>
<dbReference type="GO" id="GO:0070273">
    <property type="term" value="F:phosphatidylinositol-4-phosphate binding"/>
    <property type="evidence" value="ECO:0007669"/>
    <property type="project" value="InterPro"/>
</dbReference>
<proteinExistence type="predicted"/>
<keyword evidence="2" id="KW-0333">Golgi apparatus</keyword>
<sequence length="244" mass="25734">MNDENQVPADRADDAPPVRSIDEPLLVEDVLLLLYQPSSGAIAGENHLYYVLGGAVVADLTLRGLTEVQEAGRLVRRVAARGDAPHDDILRAAWDYLATKPRGVQTVIAGIGPELRSKVLGKLVDDGHLRRERKKVLGFIPSESFELGSTRRAELLARVRATLVDGTEPDARTAAITALLSASANLHQFDPEIPWTSTVIHRAKELENGNWGAAAVGAAVTRATIAAISGALSASAAANAAGSG</sequence>
<name>A0A2T0MXI5_9ACTN</name>
<dbReference type="Proteomes" id="UP000238312">
    <property type="component" value="Unassembled WGS sequence"/>
</dbReference>
<evidence type="ECO:0000256" key="4">
    <source>
        <dbReference type="ARBA" id="ARBA00023136"/>
    </source>
</evidence>
<comment type="caution">
    <text evidence="5">The sequence shown here is derived from an EMBL/GenBank/DDBJ whole genome shotgun (WGS) entry which is preliminary data.</text>
</comment>
<dbReference type="AlphaFoldDB" id="A0A2T0MXI5"/>
<dbReference type="Gene3D" id="1.10.3630.10">
    <property type="entry name" value="yeast vps74-n-term truncation variant domain like"/>
    <property type="match status" value="1"/>
</dbReference>
<gene>
    <name evidence="5" type="ORF">B0I32_110258</name>
</gene>
<dbReference type="RefSeq" id="WP_106243313.1">
    <property type="nucleotide sequence ID" value="NZ_PVNG01000010.1"/>
</dbReference>
<evidence type="ECO:0000256" key="3">
    <source>
        <dbReference type="ARBA" id="ARBA00023121"/>
    </source>
</evidence>
<organism evidence="5 6">
    <name type="scientific">Nonomuraea fuscirosea</name>
    <dbReference type="NCBI Taxonomy" id="1291556"/>
    <lineage>
        <taxon>Bacteria</taxon>
        <taxon>Bacillati</taxon>
        <taxon>Actinomycetota</taxon>
        <taxon>Actinomycetes</taxon>
        <taxon>Streptosporangiales</taxon>
        <taxon>Streptosporangiaceae</taxon>
        <taxon>Nonomuraea</taxon>
    </lineage>
</organism>
<dbReference type="OrthoDB" id="4321663at2"/>
<dbReference type="InterPro" id="IPR008628">
    <property type="entry name" value="GPP34-like"/>
</dbReference>
<accession>A0A2T0MXI5</accession>
<dbReference type="Pfam" id="PF05719">
    <property type="entry name" value="GPP34"/>
    <property type="match status" value="1"/>
</dbReference>
<evidence type="ECO:0000256" key="1">
    <source>
        <dbReference type="ARBA" id="ARBA00004255"/>
    </source>
</evidence>
<keyword evidence="6" id="KW-1185">Reference proteome</keyword>
<reference evidence="5 6" key="1">
    <citation type="submission" date="2018-03" db="EMBL/GenBank/DDBJ databases">
        <title>Genomic Encyclopedia of Type Strains, Phase III (KMG-III): the genomes of soil and plant-associated and newly described type strains.</title>
        <authorList>
            <person name="Whitman W."/>
        </authorList>
    </citation>
    <scope>NUCLEOTIDE SEQUENCE [LARGE SCALE GENOMIC DNA]</scope>
    <source>
        <strain evidence="5 6">CGMCC 4.7104</strain>
    </source>
</reference>
<dbReference type="EMBL" id="PVNG01000010">
    <property type="protein sequence ID" value="PRX63806.1"/>
    <property type="molecule type" value="Genomic_DNA"/>
</dbReference>
<evidence type="ECO:0000313" key="6">
    <source>
        <dbReference type="Proteomes" id="UP000238312"/>
    </source>
</evidence>
<dbReference type="GO" id="GO:0005737">
    <property type="term" value="C:cytoplasm"/>
    <property type="evidence" value="ECO:0007669"/>
    <property type="project" value="UniProtKB-ARBA"/>
</dbReference>
<dbReference type="InterPro" id="IPR038261">
    <property type="entry name" value="GPP34-like_sf"/>
</dbReference>
<protein>
    <submittedName>
        <fullName evidence="5">Golgi phosphoprotein 3 GPP34</fullName>
    </submittedName>
</protein>